<dbReference type="EMBL" id="REGN01012784">
    <property type="protein sequence ID" value="RMZ94835.1"/>
    <property type="molecule type" value="Genomic_DNA"/>
</dbReference>
<reference evidence="1 2" key="1">
    <citation type="journal article" date="2018" name="Sci. Rep.">
        <title>Genomic signatures of local adaptation to the degree of environmental predictability in rotifers.</title>
        <authorList>
            <person name="Franch-Gras L."/>
            <person name="Hahn C."/>
            <person name="Garcia-Roger E.M."/>
            <person name="Carmona M.J."/>
            <person name="Serra M."/>
            <person name="Gomez A."/>
        </authorList>
    </citation>
    <scope>NUCLEOTIDE SEQUENCE [LARGE SCALE GENOMIC DNA]</scope>
    <source>
        <strain evidence="1">HYR1</strain>
    </source>
</reference>
<sequence>MDTFPGCFIFIVNLDVKSNITFSFSIFDIIYSKLNSKLNPDRRDSFSKKFYLKNVDIFNKLYYGSESLFQ</sequence>
<proteinExistence type="predicted"/>
<comment type="caution">
    <text evidence="1">The sequence shown here is derived from an EMBL/GenBank/DDBJ whole genome shotgun (WGS) entry which is preliminary data.</text>
</comment>
<evidence type="ECO:0000313" key="1">
    <source>
        <dbReference type="EMBL" id="RMZ94835.1"/>
    </source>
</evidence>
<name>A0A3M7P6Z6_BRAPC</name>
<evidence type="ECO:0000313" key="2">
    <source>
        <dbReference type="Proteomes" id="UP000276133"/>
    </source>
</evidence>
<protein>
    <submittedName>
        <fullName evidence="1">Uncharacterized protein</fullName>
    </submittedName>
</protein>
<dbReference type="AlphaFoldDB" id="A0A3M7P6Z6"/>
<organism evidence="1 2">
    <name type="scientific">Brachionus plicatilis</name>
    <name type="common">Marine rotifer</name>
    <name type="synonym">Brachionus muelleri</name>
    <dbReference type="NCBI Taxonomy" id="10195"/>
    <lineage>
        <taxon>Eukaryota</taxon>
        <taxon>Metazoa</taxon>
        <taxon>Spiralia</taxon>
        <taxon>Gnathifera</taxon>
        <taxon>Rotifera</taxon>
        <taxon>Eurotatoria</taxon>
        <taxon>Monogononta</taxon>
        <taxon>Pseudotrocha</taxon>
        <taxon>Ploima</taxon>
        <taxon>Brachionidae</taxon>
        <taxon>Brachionus</taxon>
    </lineage>
</organism>
<accession>A0A3M7P6Z6</accession>
<gene>
    <name evidence="1" type="ORF">BpHYR1_044860</name>
</gene>
<keyword evidence="2" id="KW-1185">Reference proteome</keyword>
<dbReference type="Proteomes" id="UP000276133">
    <property type="component" value="Unassembled WGS sequence"/>
</dbReference>